<feature type="compositionally biased region" description="Low complexity" evidence="2">
    <location>
        <begin position="44"/>
        <end position="61"/>
    </location>
</feature>
<dbReference type="RefSeq" id="WP_098042779.1">
    <property type="nucleotide sequence ID" value="NZ_CAURLQ010000021.1"/>
</dbReference>
<dbReference type="Proteomes" id="UP000219947">
    <property type="component" value="Unassembled WGS sequence"/>
</dbReference>
<sequence length="1059" mass="112821">MSTRFDASESRLTWKSRCVRVPLTIGVIGSLLLAACSSSDQQNSDPTSPGQTTQQSEQQVQNPTHVLQNVNLKLASNGNVSAIDTNNIYVNEQEHKSSSKTINFKVKDVINDVPVRVSTQYQSSKGTGTNLKDLNGYSGELTIKVTVENLTLKSQEVSYDAGGTKRTNQALVGVPFTVAGSVSLDNVKSNQIITSGDKTDDSATNGVISTTGDGKANVQWGAILAPPTSGASTSFTLKVNAQDFKAPDFDIAVQPGFASDLSGESVLNNSFNKNDANQVAMLQRTIDLVNNVDSTITSASSQVNELRSSLDNTSDTLGQDAAKNLQANSESLTKRMAELDGQIQSLKDDLAKTADGNKNQLISQLESTVNTMDTLLGDTSQVPNVSVSHQNGSCTVDRGAAGGGSSVYGNLVQLSQILNNYADASGDCQHALADSLHQTIGPDNPSPEVCRDGSSVTCSLYGASVTSQASLIGLVANGEKLVNELQPEYLKGANKNYRALRGEVDNLTKYLQSDEGKKAIRDHQQNGDVTESLKSSRRSVDELKKTSDELTKALNSLHSKAVAARNDVSGNSNSIDQQNEDIANELCKLSVENGGKLSQEEVDRLRSYLTSTPCGETPRTPQRDQNNQNQGDQNTPNNNQNGNNGNQNDQNQGHQDNNQNTPNNNQNGQNDQNGQGGAQVTPQNDPTENGQNGQNDQNGQNQNTPNNNQNGNNANQGGTPVVPAAHRFAADKLQAPEGYGQAMDERLNNQARAWDEVIKETDLQNPTTPLAQNAKGFSDQVNSLDSALSSVEKAYAGEGDDQNRDRDDRQNDPNSLDEKLKSLTSASDELGKNLDELSSQHSELSEALKNAFKDSADETSKNINNLISQEIRQVSAQGSAGADSIQNSFTSSIYGLAEASNVIVRDAGSSLEAQRRDIAGKVENLKASLDGVTQSSLEQLDARTGNASRDLAGASVLLADDLNKVILDLGDSRVDGSGLLGALKTNAAKAGAADFQLALASQNAQGYTSVRAEDIAAVQLRQAQFKASLEKLKSLPSFHLPDGGKAEVKVVYTFHIGDM</sequence>
<feature type="compositionally biased region" description="Low complexity" evidence="2">
    <location>
        <begin position="689"/>
        <end position="718"/>
    </location>
</feature>
<evidence type="ECO:0000313" key="3">
    <source>
        <dbReference type="EMBL" id="PEN15894.1"/>
    </source>
</evidence>
<keyword evidence="3" id="KW-0119">Carbohydrate metabolism</keyword>
<dbReference type="GO" id="GO:0045493">
    <property type="term" value="P:xylan catabolic process"/>
    <property type="evidence" value="ECO:0007669"/>
    <property type="project" value="UniProtKB-KW"/>
</dbReference>
<evidence type="ECO:0000313" key="4">
    <source>
        <dbReference type="Proteomes" id="UP000219947"/>
    </source>
</evidence>
<feature type="coiled-coil region" evidence="1">
    <location>
        <begin position="322"/>
        <end position="349"/>
    </location>
</feature>
<feature type="compositionally biased region" description="Basic and acidic residues" evidence="2">
    <location>
        <begin position="801"/>
        <end position="820"/>
    </location>
</feature>
<protein>
    <submittedName>
        <fullName evidence="3">1,4-beta-xylanase</fullName>
    </submittedName>
</protein>
<feature type="compositionally biased region" description="Basic and acidic residues" evidence="2">
    <location>
        <begin position="515"/>
        <end position="525"/>
    </location>
</feature>
<keyword evidence="1" id="KW-0175">Coiled coil</keyword>
<feature type="region of interest" description="Disordered" evidence="2">
    <location>
        <begin position="38"/>
        <end position="61"/>
    </location>
</feature>
<dbReference type="GO" id="GO:0016798">
    <property type="term" value="F:hydrolase activity, acting on glycosyl bonds"/>
    <property type="evidence" value="ECO:0007669"/>
    <property type="project" value="UniProtKB-KW"/>
</dbReference>
<gene>
    <name evidence="3" type="ORF">CRM92_07270</name>
</gene>
<keyword evidence="3" id="KW-0378">Hydrolase</keyword>
<reference evidence="3" key="1">
    <citation type="submission" date="2017-10" db="EMBL/GenBank/DDBJ databases">
        <title>Kefir isolates.</title>
        <authorList>
            <person name="Kim Y."/>
            <person name="Blasche S."/>
        </authorList>
    </citation>
    <scope>NUCLEOTIDE SEQUENCE [LARGE SCALE GENOMIC DNA]</scope>
    <source>
        <strain evidence="3">OG2-2</strain>
    </source>
</reference>
<organism evidence="3 4">
    <name type="scientific">Rothia dentocariosa</name>
    <dbReference type="NCBI Taxonomy" id="2047"/>
    <lineage>
        <taxon>Bacteria</taxon>
        <taxon>Bacillati</taxon>
        <taxon>Actinomycetota</taxon>
        <taxon>Actinomycetes</taxon>
        <taxon>Micrococcales</taxon>
        <taxon>Micrococcaceae</taxon>
        <taxon>Rothia</taxon>
    </lineage>
</organism>
<keyword evidence="3" id="KW-0624">Polysaccharide degradation</keyword>
<feature type="compositionally biased region" description="Polar residues" evidence="2">
    <location>
        <begin position="779"/>
        <end position="789"/>
    </location>
</feature>
<evidence type="ECO:0000256" key="1">
    <source>
        <dbReference type="SAM" id="Coils"/>
    </source>
</evidence>
<keyword evidence="3" id="KW-0326">Glycosidase</keyword>
<feature type="region of interest" description="Disordered" evidence="2">
    <location>
        <begin position="610"/>
        <end position="721"/>
    </location>
</feature>
<feature type="region of interest" description="Disordered" evidence="2">
    <location>
        <begin position="515"/>
        <end position="540"/>
    </location>
</feature>
<comment type="caution">
    <text evidence="3">The sequence shown here is derived from an EMBL/GenBank/DDBJ whole genome shotgun (WGS) entry which is preliminary data.</text>
</comment>
<keyword evidence="3" id="KW-0858">Xylan degradation</keyword>
<keyword evidence="4" id="KW-1185">Reference proteome</keyword>
<feature type="region of interest" description="Disordered" evidence="2">
    <location>
        <begin position="763"/>
        <end position="820"/>
    </location>
</feature>
<dbReference type="AlphaFoldDB" id="A0A2A8D4U6"/>
<evidence type="ECO:0000256" key="2">
    <source>
        <dbReference type="SAM" id="MobiDB-lite"/>
    </source>
</evidence>
<name>A0A2A8D4U6_9MICC</name>
<feature type="coiled-coil region" evidence="1">
    <location>
        <begin position="820"/>
        <end position="854"/>
    </location>
</feature>
<dbReference type="EMBL" id="PDEV01000003">
    <property type="protein sequence ID" value="PEN15894.1"/>
    <property type="molecule type" value="Genomic_DNA"/>
</dbReference>
<proteinExistence type="predicted"/>
<accession>A0A2A8D4U6</accession>
<feature type="compositionally biased region" description="Low complexity" evidence="2">
    <location>
        <begin position="624"/>
        <end position="673"/>
    </location>
</feature>